<dbReference type="Proteomes" id="UP000485058">
    <property type="component" value="Unassembled WGS sequence"/>
</dbReference>
<evidence type="ECO:0000313" key="3">
    <source>
        <dbReference type="Proteomes" id="UP000485058"/>
    </source>
</evidence>
<name>A0A699YDE3_HAELA</name>
<accession>A0A699YDE3</accession>
<comment type="caution">
    <text evidence="2">The sequence shown here is derived from an EMBL/GenBank/DDBJ whole genome shotgun (WGS) entry which is preliminary data.</text>
</comment>
<proteinExistence type="predicted"/>
<reference evidence="2 3" key="1">
    <citation type="submission" date="2020-02" db="EMBL/GenBank/DDBJ databases">
        <title>Draft genome sequence of Haematococcus lacustris strain NIES-144.</title>
        <authorList>
            <person name="Morimoto D."/>
            <person name="Nakagawa S."/>
            <person name="Yoshida T."/>
            <person name="Sawayama S."/>
        </authorList>
    </citation>
    <scope>NUCLEOTIDE SEQUENCE [LARGE SCALE GENOMIC DNA]</scope>
    <source>
        <strain evidence="2 3">NIES-144</strain>
    </source>
</reference>
<dbReference type="AlphaFoldDB" id="A0A699YDE3"/>
<protein>
    <submittedName>
        <fullName evidence="2">Uncharacterized protein</fullName>
    </submittedName>
</protein>
<sequence length="280" mass="29809">MLWLAARPSSHCTVQQSTSGRVVTVSRVTRVVRVERVSACAVCMACVNGGLTWQCHLAGVRSSPDPYPSDMEERQQQEPAPQAPMPMGAQPSPEPSSSGHHGQQLGIPISEQGAAPPPASLSPCQDPSTLSSQCALLNSLSLATATFSDLEAVAALTTTADDQAAAKTLALTSPSDGPALAQGLKAQVQPRLLTSSASAHMMMMVPGAEPFDRGYGRVRGSKSQKEYCMMMARSADCQEVSVAAPAFTYDLLPPCMCTCHAWQHLPYQLCKKHVPHQWSH</sequence>
<feature type="region of interest" description="Disordered" evidence="1">
    <location>
        <begin position="63"/>
        <end position="127"/>
    </location>
</feature>
<evidence type="ECO:0000256" key="1">
    <source>
        <dbReference type="SAM" id="MobiDB-lite"/>
    </source>
</evidence>
<feature type="compositionally biased region" description="Low complexity" evidence="1">
    <location>
        <begin position="77"/>
        <end position="98"/>
    </location>
</feature>
<organism evidence="2 3">
    <name type="scientific">Haematococcus lacustris</name>
    <name type="common">Green alga</name>
    <name type="synonym">Haematococcus pluvialis</name>
    <dbReference type="NCBI Taxonomy" id="44745"/>
    <lineage>
        <taxon>Eukaryota</taxon>
        <taxon>Viridiplantae</taxon>
        <taxon>Chlorophyta</taxon>
        <taxon>core chlorophytes</taxon>
        <taxon>Chlorophyceae</taxon>
        <taxon>CS clade</taxon>
        <taxon>Chlamydomonadales</taxon>
        <taxon>Haematococcaceae</taxon>
        <taxon>Haematococcus</taxon>
    </lineage>
</organism>
<evidence type="ECO:0000313" key="2">
    <source>
        <dbReference type="EMBL" id="GFH07395.1"/>
    </source>
</evidence>
<keyword evidence="3" id="KW-1185">Reference proteome</keyword>
<gene>
    <name evidence="2" type="ORF">HaLaN_02187</name>
</gene>
<dbReference type="EMBL" id="BLLF01000092">
    <property type="protein sequence ID" value="GFH07395.1"/>
    <property type="molecule type" value="Genomic_DNA"/>
</dbReference>